<sequence>MSKNKLGSAMSKQAMEEACDRALSNHEAQKEKELIDLIAHMVVDVTFMELTREKKLLEHPKGYHLDGSHSCEICGCICKDESTWYDRYGVKCITCQAAVDKKIISKTFFKKRDSYYTMFDLEYCFNLNAKIIRRWIKLGILKAREIPAQGGGTHATFFLIKDNKTFLPPKHLIKSAIAKEIKDGKEEYVFPVPWYQVFDQPLDRIKRYGIAQLLVTAQP</sequence>
<protein>
    <submittedName>
        <fullName evidence="1">Uncharacterized protein</fullName>
    </submittedName>
</protein>
<accession>A0ABX0A2N7</accession>
<dbReference type="EMBL" id="JAACJS010000015">
    <property type="protein sequence ID" value="NCI51396.1"/>
    <property type="molecule type" value="Genomic_DNA"/>
</dbReference>
<organism evidence="1 2">
    <name type="scientific">Sediminibacterium roseum</name>
    <dbReference type="NCBI Taxonomy" id="1978412"/>
    <lineage>
        <taxon>Bacteria</taxon>
        <taxon>Pseudomonadati</taxon>
        <taxon>Bacteroidota</taxon>
        <taxon>Chitinophagia</taxon>
        <taxon>Chitinophagales</taxon>
        <taxon>Chitinophagaceae</taxon>
        <taxon>Sediminibacterium</taxon>
    </lineage>
</organism>
<gene>
    <name evidence="1" type="ORF">GWC95_15815</name>
</gene>
<dbReference type="RefSeq" id="WP_161819680.1">
    <property type="nucleotide sequence ID" value="NZ_JAACJS010000015.1"/>
</dbReference>
<name>A0ABX0A2N7_9BACT</name>
<keyword evidence="2" id="KW-1185">Reference proteome</keyword>
<comment type="caution">
    <text evidence="1">The sequence shown here is derived from an EMBL/GenBank/DDBJ whole genome shotgun (WGS) entry which is preliminary data.</text>
</comment>
<reference evidence="1 2" key="1">
    <citation type="submission" date="2020-01" db="EMBL/GenBank/DDBJ databases">
        <title>Genome analysis.</title>
        <authorList>
            <person name="Wu S."/>
            <person name="Wang G."/>
        </authorList>
    </citation>
    <scope>NUCLEOTIDE SEQUENCE [LARGE SCALE GENOMIC DNA]</scope>
    <source>
        <strain evidence="1 2">SYL130</strain>
    </source>
</reference>
<dbReference type="Proteomes" id="UP000753802">
    <property type="component" value="Unassembled WGS sequence"/>
</dbReference>
<evidence type="ECO:0000313" key="2">
    <source>
        <dbReference type="Proteomes" id="UP000753802"/>
    </source>
</evidence>
<proteinExistence type="predicted"/>
<evidence type="ECO:0000313" key="1">
    <source>
        <dbReference type="EMBL" id="NCI51396.1"/>
    </source>
</evidence>